<protein>
    <recommendedName>
        <fullName evidence="5">DUF1835 domain-containing protein</fullName>
    </recommendedName>
</protein>
<reference evidence="4" key="1">
    <citation type="journal article" date="2019" name="Int. J. Syst. Evol. Microbiol.">
        <title>The Global Catalogue of Microorganisms (GCM) 10K type strain sequencing project: providing services to taxonomists for standard genome sequencing and annotation.</title>
        <authorList>
            <consortium name="The Broad Institute Genomics Platform"/>
            <consortium name="The Broad Institute Genome Sequencing Center for Infectious Disease"/>
            <person name="Wu L."/>
            <person name="Ma J."/>
        </authorList>
    </citation>
    <scope>NUCLEOTIDE SEQUENCE [LARGE SCALE GENOMIC DNA]</scope>
    <source>
        <strain evidence="4">JCM 17919</strain>
    </source>
</reference>
<name>A0ABP8GIA1_9BACT</name>
<sequence length="291" mass="33404">MIHLVFQPADADTLRKAMELDETLQGDIVEIKDDYAVGPLYVSDDAETWQQRRDWWKELWEASPYVATENLPMVDDKMTLHNLKRTLDEHPKEELWIWMGQNGHDVCGYYWLISQMQSYQGRVFVLYMNNLPFINEKGGIFYPVYLFEIQPAEYRKAKKLCRKVTLSEMEVDPDEWKRLCAEGAKVRILEGGKKIASKPDNHYDADILKALTKEPRKGNKVMFDILSKMKIKTGDVFLLWRMRHLAEMGDLVITGDTTKGWKDFDVRLPGGPVAVAAEGAGGEEGSTPDTP</sequence>
<dbReference type="Proteomes" id="UP001501725">
    <property type="component" value="Unassembled WGS sequence"/>
</dbReference>
<dbReference type="EMBL" id="BAABGY010000005">
    <property type="protein sequence ID" value="GAA4324886.1"/>
    <property type="molecule type" value="Genomic_DNA"/>
</dbReference>
<feature type="domain" description="DUF3658" evidence="2">
    <location>
        <begin position="160"/>
        <end position="257"/>
    </location>
</feature>
<evidence type="ECO:0000259" key="1">
    <source>
        <dbReference type="Pfam" id="PF08874"/>
    </source>
</evidence>
<evidence type="ECO:0008006" key="5">
    <source>
        <dbReference type="Google" id="ProtNLM"/>
    </source>
</evidence>
<dbReference type="RefSeq" id="WP_345254340.1">
    <property type="nucleotide sequence ID" value="NZ_BAABGY010000005.1"/>
</dbReference>
<accession>A0ABP8GIA1</accession>
<dbReference type="Pfam" id="PF08874">
    <property type="entry name" value="DUF1835"/>
    <property type="match status" value="1"/>
</dbReference>
<dbReference type="InterPro" id="IPR014973">
    <property type="entry name" value="DUF1835"/>
</dbReference>
<evidence type="ECO:0000313" key="3">
    <source>
        <dbReference type="EMBL" id="GAA4324886.1"/>
    </source>
</evidence>
<comment type="caution">
    <text evidence="3">The sequence shown here is derived from an EMBL/GenBank/DDBJ whole genome shotgun (WGS) entry which is preliminary data.</text>
</comment>
<organism evidence="3 4">
    <name type="scientific">Flaviaesturariibacter amylovorans</name>
    <dbReference type="NCBI Taxonomy" id="1084520"/>
    <lineage>
        <taxon>Bacteria</taxon>
        <taxon>Pseudomonadati</taxon>
        <taxon>Bacteroidota</taxon>
        <taxon>Chitinophagia</taxon>
        <taxon>Chitinophagales</taxon>
        <taxon>Chitinophagaceae</taxon>
        <taxon>Flaviaestuariibacter</taxon>
    </lineage>
</organism>
<gene>
    <name evidence="3" type="ORF">GCM10023184_12590</name>
</gene>
<proteinExistence type="predicted"/>
<feature type="domain" description="DUF1835" evidence="1">
    <location>
        <begin position="2"/>
        <end position="126"/>
    </location>
</feature>
<evidence type="ECO:0000313" key="4">
    <source>
        <dbReference type="Proteomes" id="UP001501725"/>
    </source>
</evidence>
<dbReference type="InterPro" id="IPR022123">
    <property type="entry name" value="DUF3658"/>
</dbReference>
<dbReference type="Pfam" id="PF12395">
    <property type="entry name" value="DUF3658"/>
    <property type="match status" value="1"/>
</dbReference>
<evidence type="ECO:0000259" key="2">
    <source>
        <dbReference type="Pfam" id="PF12395"/>
    </source>
</evidence>
<keyword evidence="4" id="KW-1185">Reference proteome</keyword>